<name>A0A161MHD2_TRIIF</name>
<organism evidence="2">
    <name type="scientific">Triatoma infestans</name>
    <name type="common">Assassin bug</name>
    <dbReference type="NCBI Taxonomy" id="30076"/>
    <lineage>
        <taxon>Eukaryota</taxon>
        <taxon>Metazoa</taxon>
        <taxon>Ecdysozoa</taxon>
        <taxon>Arthropoda</taxon>
        <taxon>Hexapoda</taxon>
        <taxon>Insecta</taxon>
        <taxon>Pterygota</taxon>
        <taxon>Neoptera</taxon>
        <taxon>Paraneoptera</taxon>
        <taxon>Hemiptera</taxon>
        <taxon>Heteroptera</taxon>
        <taxon>Panheteroptera</taxon>
        <taxon>Cimicomorpha</taxon>
        <taxon>Reduviidae</taxon>
        <taxon>Triatominae</taxon>
        <taxon>Triatoma</taxon>
    </lineage>
</organism>
<evidence type="ECO:0000259" key="1">
    <source>
        <dbReference type="Pfam" id="PF00078"/>
    </source>
</evidence>
<sequence>TDLYSVISGKAKVFESLVLDFLSPLYENIVVPEQHGFHSGRSTTTNLLLFQDYTIQSFTSQQQVDVIYLDFSKVFDRVDHGILIKKLYELGIHGSLLDWLSSYLSKRYH</sequence>
<feature type="non-terminal residue" evidence="2">
    <location>
        <position position="1"/>
    </location>
</feature>
<keyword evidence="2" id="KW-0808">Transferase</keyword>
<dbReference type="GO" id="GO:0003964">
    <property type="term" value="F:RNA-directed DNA polymerase activity"/>
    <property type="evidence" value="ECO:0007669"/>
    <property type="project" value="UniProtKB-KW"/>
</dbReference>
<evidence type="ECO:0000313" key="2">
    <source>
        <dbReference type="EMBL" id="JAR96497.1"/>
    </source>
</evidence>
<dbReference type="SUPFAM" id="SSF56672">
    <property type="entry name" value="DNA/RNA polymerases"/>
    <property type="match status" value="1"/>
</dbReference>
<accession>A0A161MHD2</accession>
<proteinExistence type="predicted"/>
<dbReference type="InterPro" id="IPR000477">
    <property type="entry name" value="RT_dom"/>
</dbReference>
<dbReference type="AlphaFoldDB" id="A0A161MHD2"/>
<reference evidence="2" key="1">
    <citation type="submission" date="2016-04" db="EMBL/GenBank/DDBJ databases">
        <authorList>
            <person name="Calderon-Fernandez G.M.Sr."/>
        </authorList>
    </citation>
    <scope>NUCLEOTIDE SEQUENCE</scope>
    <source>
        <strain evidence="2">Int1</strain>
        <tissue evidence="2">Integument</tissue>
    </source>
</reference>
<reference evidence="2" key="2">
    <citation type="journal article" date="2017" name="J. Med. Entomol.">
        <title>Transcriptome Analysis of the Triatoma infestans (Hemiptera: Reduviidae) Integument.</title>
        <authorList>
            <person name="Calderon-Fernandez G.M."/>
            <person name="Moriconi D.E."/>
            <person name="Dulbecco A.B."/>
            <person name="Juarez M.P."/>
        </authorList>
    </citation>
    <scope>NUCLEOTIDE SEQUENCE</scope>
    <source>
        <strain evidence="2">Int1</strain>
        <tissue evidence="2">Integument</tissue>
    </source>
</reference>
<dbReference type="InterPro" id="IPR043502">
    <property type="entry name" value="DNA/RNA_pol_sf"/>
</dbReference>
<protein>
    <submittedName>
        <fullName evidence="2">Reverse transcriptase</fullName>
    </submittedName>
</protein>
<keyword evidence="2" id="KW-0695">RNA-directed DNA polymerase</keyword>
<dbReference type="EMBL" id="GEMB01006864">
    <property type="protein sequence ID" value="JAR96497.1"/>
    <property type="molecule type" value="Transcribed_RNA"/>
</dbReference>
<keyword evidence="2" id="KW-0548">Nucleotidyltransferase</keyword>
<feature type="domain" description="Reverse transcriptase" evidence="1">
    <location>
        <begin position="5"/>
        <end position="104"/>
    </location>
</feature>
<dbReference type="PANTHER" id="PTHR33332">
    <property type="entry name" value="REVERSE TRANSCRIPTASE DOMAIN-CONTAINING PROTEIN"/>
    <property type="match status" value="1"/>
</dbReference>
<dbReference type="Pfam" id="PF00078">
    <property type="entry name" value="RVT_1"/>
    <property type="match status" value="1"/>
</dbReference>